<evidence type="ECO:0000313" key="1">
    <source>
        <dbReference type="EMBL" id="CDR41454.1"/>
    </source>
</evidence>
<name>A0A061AUZ4_RHOTO</name>
<reference evidence="1" key="1">
    <citation type="journal article" date="2014" name="Genome Announc.">
        <title>Draft genome sequence of Rhodosporidium toruloides CECT1137, an oleaginous yeast of biotechnological interest.</title>
        <authorList>
            <person name="Morin N."/>
            <person name="Calcas X."/>
            <person name="Devillers H."/>
            <person name="Durrens P."/>
            <person name="Sherman D.J."/>
            <person name="Nicaud J.-M."/>
            <person name="Neuveglise C."/>
        </authorList>
    </citation>
    <scope>NUCLEOTIDE SEQUENCE</scope>
    <source>
        <strain evidence="1">CECT1137</strain>
    </source>
</reference>
<dbReference type="OrthoDB" id="10285461at2759"/>
<protein>
    <submittedName>
        <fullName evidence="1">RHTO0S06e02014g1_1</fullName>
    </submittedName>
</protein>
<organism evidence="1">
    <name type="scientific">Rhodotorula toruloides</name>
    <name type="common">Yeast</name>
    <name type="synonym">Rhodosporidium toruloides</name>
    <dbReference type="NCBI Taxonomy" id="5286"/>
    <lineage>
        <taxon>Eukaryota</taxon>
        <taxon>Fungi</taxon>
        <taxon>Dikarya</taxon>
        <taxon>Basidiomycota</taxon>
        <taxon>Pucciniomycotina</taxon>
        <taxon>Microbotryomycetes</taxon>
        <taxon>Sporidiobolales</taxon>
        <taxon>Sporidiobolaceae</taxon>
        <taxon>Rhodotorula</taxon>
    </lineage>
</organism>
<accession>A0A061AUZ4</accession>
<proteinExistence type="predicted"/>
<dbReference type="EMBL" id="LK052941">
    <property type="protein sequence ID" value="CDR41454.1"/>
    <property type="molecule type" value="Genomic_DNA"/>
</dbReference>
<gene>
    <name evidence="1" type="ORF">RHTO0S_06e02014g</name>
</gene>
<dbReference type="AlphaFoldDB" id="A0A061AUZ4"/>
<sequence length="165" mass="18308">MSAHPHLARLYDEEGHTDEGLQKCIEFALSLVQLYSASGRPTDTAANGARHEDWLKYASGPASALLALFRTHIVEWARLPKLEKLQVACAAYSQRSGSFGAPPHLFPSAKPFVDLLDGKTTTLVVDPHNHSTYYGPMLAGYDQPEEKSRFEAGRRFLDRVKVLGR</sequence>